<proteinExistence type="predicted"/>
<evidence type="ECO:0000256" key="1">
    <source>
        <dbReference type="SAM" id="Phobius"/>
    </source>
</evidence>
<organism evidence="2 3">
    <name type="scientific">Seminavis robusta</name>
    <dbReference type="NCBI Taxonomy" id="568900"/>
    <lineage>
        <taxon>Eukaryota</taxon>
        <taxon>Sar</taxon>
        <taxon>Stramenopiles</taxon>
        <taxon>Ochrophyta</taxon>
        <taxon>Bacillariophyta</taxon>
        <taxon>Bacillariophyceae</taxon>
        <taxon>Bacillariophycidae</taxon>
        <taxon>Naviculales</taxon>
        <taxon>Naviculaceae</taxon>
        <taxon>Seminavis</taxon>
    </lineage>
</organism>
<keyword evidence="3" id="KW-1185">Reference proteome</keyword>
<evidence type="ECO:0000313" key="3">
    <source>
        <dbReference type="Proteomes" id="UP001153069"/>
    </source>
</evidence>
<protein>
    <submittedName>
        <fullName evidence="2">Uncharacterized protein</fullName>
    </submittedName>
</protein>
<dbReference type="AlphaFoldDB" id="A0A9N8HMP4"/>
<keyword evidence="1" id="KW-0472">Membrane</keyword>
<comment type="caution">
    <text evidence="2">The sequence shown here is derived from an EMBL/GenBank/DDBJ whole genome shotgun (WGS) entry which is preliminary data.</text>
</comment>
<feature type="transmembrane region" description="Helical" evidence="1">
    <location>
        <begin position="64"/>
        <end position="86"/>
    </location>
</feature>
<dbReference type="Proteomes" id="UP001153069">
    <property type="component" value="Unassembled WGS sequence"/>
</dbReference>
<dbReference type="EMBL" id="CAICTM010000915">
    <property type="protein sequence ID" value="CAB9518230.1"/>
    <property type="molecule type" value="Genomic_DNA"/>
</dbReference>
<reference evidence="2" key="1">
    <citation type="submission" date="2020-06" db="EMBL/GenBank/DDBJ databases">
        <authorList>
            <consortium name="Plant Systems Biology data submission"/>
        </authorList>
    </citation>
    <scope>NUCLEOTIDE SEQUENCE</scope>
    <source>
        <strain evidence="2">D6</strain>
    </source>
</reference>
<keyword evidence="1" id="KW-0812">Transmembrane</keyword>
<keyword evidence="1" id="KW-1133">Transmembrane helix</keyword>
<name>A0A9N8HMP4_9STRA</name>
<sequence length="198" mass="22098">MANKILKPISEYSLVFGEDVSTATLQRVPHLKELASKLDIPSPMGMGKMASHLMKMGPQMLHCMYGNIGLALMPLHLIGVAIIMAVKLLLLNPPGFEGLQDAGTFECKAHIVDTDDARSGLQRAYSTEWQMNKRPKVGSCFTASSNGMWWERIQMSHFVILPMLAMMYQFSKDDDSLSRPSSAGPKCDEWICVYLSRR</sequence>
<accession>A0A9N8HMP4</accession>
<evidence type="ECO:0000313" key="2">
    <source>
        <dbReference type="EMBL" id="CAB9518230.1"/>
    </source>
</evidence>
<gene>
    <name evidence="2" type="ORF">SEMRO_917_G219870.1</name>
</gene>